<feature type="region of interest" description="Disordered" evidence="1">
    <location>
        <begin position="425"/>
        <end position="454"/>
    </location>
</feature>
<accession>U1LPZ2</accession>
<feature type="compositionally biased region" description="Low complexity" evidence="1">
    <location>
        <begin position="433"/>
        <end position="443"/>
    </location>
</feature>
<keyword evidence="3" id="KW-1185">Reference proteome</keyword>
<dbReference type="InterPro" id="IPR050490">
    <property type="entry name" value="Bact_solute-bd_prot1"/>
</dbReference>
<dbReference type="InterPro" id="IPR006059">
    <property type="entry name" value="SBP"/>
</dbReference>
<feature type="region of interest" description="Disordered" evidence="1">
    <location>
        <begin position="347"/>
        <end position="369"/>
    </location>
</feature>
<dbReference type="Proteomes" id="UP000016462">
    <property type="component" value="Unassembled WGS sequence"/>
</dbReference>
<name>U1LPZ2_9MICO</name>
<comment type="caution">
    <text evidence="2">The sequence shown here is derived from an EMBL/GenBank/DDBJ whole genome shotgun (WGS) entry which is preliminary data.</text>
</comment>
<evidence type="ECO:0000256" key="1">
    <source>
        <dbReference type="SAM" id="MobiDB-lite"/>
    </source>
</evidence>
<dbReference type="AlphaFoldDB" id="U1LPZ2"/>
<dbReference type="Gene3D" id="3.40.190.10">
    <property type="entry name" value="Periplasmic binding protein-like II"/>
    <property type="match status" value="1"/>
</dbReference>
<gene>
    <name evidence="2" type="ORF">L332_06415</name>
</gene>
<evidence type="ECO:0000313" key="3">
    <source>
        <dbReference type="Proteomes" id="UP000016462"/>
    </source>
</evidence>
<proteinExistence type="predicted"/>
<reference evidence="2 3" key="1">
    <citation type="journal article" date="2013" name="Genome Announc.">
        <title>First draft genome sequence from a member of the genus agrococcus, isolated from modern microbialites.</title>
        <authorList>
            <person name="White R.A.III."/>
            <person name="Grassa C.J."/>
            <person name="Suttle C.A."/>
        </authorList>
    </citation>
    <scope>NUCLEOTIDE SEQUENCE [LARGE SCALE GENOMIC DNA]</scope>
    <source>
        <strain evidence="2 3">RW1</strain>
    </source>
</reference>
<sequence>MGAGAAALAATLALTACGGGGGDDAAAAEFSTEYSGTVSAWGFENADDVGQSRLDHAEGVLGASDTTIEIDATAFDAQKFTTLAASGQVPDVVQMDRNFVATYAAQGLITPLDACFEVHGVEPDDRWYEQVVDDVEWNDQVWGVPQFYQPPAVLLNMRVLNDAGVTEEEIDPSNPDALLAAAERMTVLEGTNPTRIGFDPQGVSKAALWMMSFGGGIVDDEGRPSLDRPENVEAVEFLQELYDAQGGYANVKSFVDSFDVFGDGNTFVNDTVGAAIWDQWYPNVLTPYAGEIEIAAVPMMAQDGEPITAASGQAFVIPANAQNPSAGCAWALELTSPEAWQAAGEARAETTASNPERQGINTGLFTGSPDVDQDLREQFADAAGFAGFDDVISTYYEVAEDGESFGASPAGQQIQSELQNAVTSALLGESSPEEALGQAQEAALRAHDQVVGGQ</sequence>
<feature type="compositionally biased region" description="Polar residues" evidence="1">
    <location>
        <begin position="350"/>
        <end position="365"/>
    </location>
</feature>
<dbReference type="EMBL" id="ASHR01000026">
    <property type="protein sequence ID" value="ERG64087.1"/>
    <property type="molecule type" value="Genomic_DNA"/>
</dbReference>
<organism evidence="2 3">
    <name type="scientific">Agrococcus pavilionensis RW1</name>
    <dbReference type="NCBI Taxonomy" id="1330458"/>
    <lineage>
        <taxon>Bacteria</taxon>
        <taxon>Bacillati</taxon>
        <taxon>Actinomycetota</taxon>
        <taxon>Actinomycetes</taxon>
        <taxon>Micrococcales</taxon>
        <taxon>Microbacteriaceae</taxon>
        <taxon>Agrococcus</taxon>
    </lineage>
</organism>
<dbReference type="Pfam" id="PF01547">
    <property type="entry name" value="SBP_bac_1"/>
    <property type="match status" value="1"/>
</dbReference>
<evidence type="ECO:0000313" key="2">
    <source>
        <dbReference type="EMBL" id="ERG64087.1"/>
    </source>
</evidence>
<dbReference type="PANTHER" id="PTHR43649">
    <property type="entry name" value="ARABINOSE-BINDING PROTEIN-RELATED"/>
    <property type="match status" value="1"/>
</dbReference>
<evidence type="ECO:0008006" key="4">
    <source>
        <dbReference type="Google" id="ProtNLM"/>
    </source>
</evidence>
<protein>
    <recommendedName>
        <fullName evidence="4">Sugar ABC transporter substrate-binding protein</fullName>
    </recommendedName>
</protein>
<dbReference type="SUPFAM" id="SSF53850">
    <property type="entry name" value="Periplasmic binding protein-like II"/>
    <property type="match status" value="1"/>
</dbReference>
<dbReference type="PANTHER" id="PTHR43649:SF12">
    <property type="entry name" value="DIACETYLCHITOBIOSE BINDING PROTEIN DASA"/>
    <property type="match status" value="1"/>
</dbReference>